<dbReference type="PROSITE" id="PS50943">
    <property type="entry name" value="HTH_CROC1"/>
    <property type="match status" value="1"/>
</dbReference>
<feature type="coiled-coil region" evidence="1">
    <location>
        <begin position="108"/>
        <end position="163"/>
    </location>
</feature>
<dbReference type="CDD" id="cd00093">
    <property type="entry name" value="HTH_XRE"/>
    <property type="match status" value="1"/>
</dbReference>
<accession>A0A915YGY9</accession>
<dbReference type="SUPFAM" id="SSF47413">
    <property type="entry name" value="lambda repressor-like DNA-binding domains"/>
    <property type="match status" value="1"/>
</dbReference>
<sequence>MSISERFKLILFLEEKNVKQLASEINVTQSALNKVVRGEAMPSSKILIPLAQRGINVNWLLIGKGDTKQESKENRNLSLNKDTLRKRLTPEELELIVKKLPKNQEVIFHTETSAIEKLEAQNKALEKELETSYKMNKILAEAKKVLENQIKDKDRIISLLEKK</sequence>
<dbReference type="GO" id="GO:0003677">
    <property type="term" value="F:DNA binding"/>
    <property type="evidence" value="ECO:0007669"/>
    <property type="project" value="InterPro"/>
</dbReference>
<protein>
    <submittedName>
        <fullName evidence="3">Helix-turn-helix domain-containing protein</fullName>
    </submittedName>
</protein>
<keyword evidence="4" id="KW-1185">Reference proteome</keyword>
<dbReference type="Pfam" id="PF01381">
    <property type="entry name" value="HTH_3"/>
    <property type="match status" value="1"/>
</dbReference>
<dbReference type="InterPro" id="IPR001387">
    <property type="entry name" value="Cro/C1-type_HTH"/>
</dbReference>
<dbReference type="RefSeq" id="WP_264788307.1">
    <property type="nucleotide sequence ID" value="NZ_AP026867.1"/>
</dbReference>
<dbReference type="SMART" id="SM00530">
    <property type="entry name" value="HTH_XRE"/>
    <property type="match status" value="1"/>
</dbReference>
<proteinExistence type="predicted"/>
<reference evidence="3" key="1">
    <citation type="submission" date="2022-09" db="EMBL/GenBank/DDBJ databases">
        <title>Aureispira anguillicida sp. nov., isolated from Leptocephalus of Japanese eel Anguilla japonica.</title>
        <authorList>
            <person name="Yuasa K."/>
            <person name="Mekata T."/>
            <person name="Ikunari K."/>
        </authorList>
    </citation>
    <scope>NUCLEOTIDE SEQUENCE</scope>
    <source>
        <strain evidence="3">EL160426</strain>
    </source>
</reference>
<evidence type="ECO:0000313" key="4">
    <source>
        <dbReference type="Proteomes" id="UP001060919"/>
    </source>
</evidence>
<evidence type="ECO:0000313" key="3">
    <source>
        <dbReference type="EMBL" id="BDS12973.1"/>
    </source>
</evidence>
<evidence type="ECO:0000259" key="2">
    <source>
        <dbReference type="PROSITE" id="PS50943"/>
    </source>
</evidence>
<gene>
    <name evidence="3" type="ORF">AsAng_0037010</name>
</gene>
<dbReference type="Gene3D" id="1.10.260.40">
    <property type="entry name" value="lambda repressor-like DNA-binding domains"/>
    <property type="match status" value="1"/>
</dbReference>
<organism evidence="3 4">
    <name type="scientific">Aureispira anguillae</name>
    <dbReference type="NCBI Taxonomy" id="2864201"/>
    <lineage>
        <taxon>Bacteria</taxon>
        <taxon>Pseudomonadati</taxon>
        <taxon>Bacteroidota</taxon>
        <taxon>Saprospiria</taxon>
        <taxon>Saprospirales</taxon>
        <taxon>Saprospiraceae</taxon>
        <taxon>Aureispira</taxon>
    </lineage>
</organism>
<dbReference type="InterPro" id="IPR010982">
    <property type="entry name" value="Lambda_DNA-bd_dom_sf"/>
</dbReference>
<feature type="domain" description="HTH cro/C1-type" evidence="2">
    <location>
        <begin position="19"/>
        <end position="60"/>
    </location>
</feature>
<dbReference type="Proteomes" id="UP001060919">
    <property type="component" value="Chromosome"/>
</dbReference>
<keyword evidence="1" id="KW-0175">Coiled coil</keyword>
<dbReference type="EMBL" id="AP026867">
    <property type="protein sequence ID" value="BDS12973.1"/>
    <property type="molecule type" value="Genomic_DNA"/>
</dbReference>
<dbReference type="KEGG" id="aup:AsAng_0037010"/>
<dbReference type="AlphaFoldDB" id="A0A915YGY9"/>
<name>A0A915YGY9_9BACT</name>
<evidence type="ECO:0000256" key="1">
    <source>
        <dbReference type="SAM" id="Coils"/>
    </source>
</evidence>